<evidence type="ECO:0000256" key="2">
    <source>
        <dbReference type="SAM" id="Phobius"/>
    </source>
</evidence>
<sequence length="201" mass="22421">MCDTSEDEYKSGSQAAEMEFLSLWRITMTRLTREQSSPREVAELMHRLYEAVNGTTDVCAPRDRRMYRELYKILLKEAQRCDNCMNAVNDSGLGTSITMNSSLDSPLATHNGIRRRPNRQLVKGGQFSLVKGMSVEVAPRADVTGERNTPGRDTSSSSSFSADLKPLLYVVSIGVVVLFLINLIPLPKFVLTISYTKIPPI</sequence>
<evidence type="ECO:0000256" key="1">
    <source>
        <dbReference type="SAM" id="MobiDB-lite"/>
    </source>
</evidence>
<keyword evidence="2" id="KW-0812">Transmembrane</keyword>
<organism evidence="3 4">
    <name type="scientific">Parascaris univalens</name>
    <name type="common">Nematode worm</name>
    <dbReference type="NCBI Taxonomy" id="6257"/>
    <lineage>
        <taxon>Eukaryota</taxon>
        <taxon>Metazoa</taxon>
        <taxon>Ecdysozoa</taxon>
        <taxon>Nematoda</taxon>
        <taxon>Chromadorea</taxon>
        <taxon>Rhabditida</taxon>
        <taxon>Spirurina</taxon>
        <taxon>Ascaridomorpha</taxon>
        <taxon>Ascaridoidea</taxon>
        <taxon>Ascarididae</taxon>
        <taxon>Parascaris</taxon>
    </lineage>
</organism>
<proteinExistence type="predicted"/>
<dbReference type="AlphaFoldDB" id="A0A915AVW2"/>
<reference evidence="4" key="1">
    <citation type="submission" date="2022-11" db="UniProtKB">
        <authorList>
            <consortium name="WormBaseParasite"/>
        </authorList>
    </citation>
    <scope>IDENTIFICATION</scope>
</reference>
<name>A0A915AVW2_PARUN</name>
<keyword evidence="2" id="KW-1133">Transmembrane helix</keyword>
<accession>A0A915AVW2</accession>
<dbReference type="WBParaSite" id="PgR015_g050_t01">
    <property type="protein sequence ID" value="PgR015_g050_t01"/>
    <property type="gene ID" value="PgR015_g050"/>
</dbReference>
<protein>
    <submittedName>
        <fullName evidence="4">Uncharacterized protein</fullName>
    </submittedName>
</protein>
<dbReference type="Proteomes" id="UP000887569">
    <property type="component" value="Unplaced"/>
</dbReference>
<evidence type="ECO:0000313" key="3">
    <source>
        <dbReference type="Proteomes" id="UP000887569"/>
    </source>
</evidence>
<keyword evidence="2" id="KW-0472">Membrane</keyword>
<keyword evidence="3" id="KW-1185">Reference proteome</keyword>
<evidence type="ECO:0000313" key="4">
    <source>
        <dbReference type="WBParaSite" id="PgR015_g050_t01"/>
    </source>
</evidence>
<feature type="transmembrane region" description="Helical" evidence="2">
    <location>
        <begin position="167"/>
        <end position="186"/>
    </location>
</feature>
<feature type="region of interest" description="Disordered" evidence="1">
    <location>
        <begin position="140"/>
        <end position="160"/>
    </location>
</feature>